<dbReference type="RefSeq" id="WP_207692428.1">
    <property type="nucleotide sequence ID" value="NZ_CP061799.1"/>
</dbReference>
<keyword evidence="2" id="KW-0902">Two-component regulatory system</keyword>
<keyword evidence="1 6" id="KW-0597">Phosphoprotein</keyword>
<evidence type="ECO:0000313" key="8">
    <source>
        <dbReference type="EMBL" id="QTA80862.1"/>
    </source>
</evidence>
<gene>
    <name evidence="8" type="ORF">dnl_31750</name>
</gene>
<dbReference type="AlphaFoldDB" id="A0A975GH27"/>
<evidence type="ECO:0000256" key="2">
    <source>
        <dbReference type="ARBA" id="ARBA00023012"/>
    </source>
</evidence>
<dbReference type="PROSITE" id="PS50110">
    <property type="entry name" value="RESPONSE_REGULATORY"/>
    <property type="match status" value="1"/>
</dbReference>
<dbReference type="Gene3D" id="3.40.50.2300">
    <property type="match status" value="1"/>
</dbReference>
<dbReference type="SUPFAM" id="SSF52172">
    <property type="entry name" value="CheY-like"/>
    <property type="match status" value="1"/>
</dbReference>
<keyword evidence="3" id="KW-0805">Transcription regulation</keyword>
<evidence type="ECO:0000256" key="1">
    <source>
        <dbReference type="ARBA" id="ARBA00022553"/>
    </source>
</evidence>
<dbReference type="InterPro" id="IPR050595">
    <property type="entry name" value="Bact_response_regulator"/>
</dbReference>
<evidence type="ECO:0000259" key="7">
    <source>
        <dbReference type="PROSITE" id="PS50110"/>
    </source>
</evidence>
<evidence type="ECO:0000313" key="9">
    <source>
        <dbReference type="Proteomes" id="UP000663720"/>
    </source>
</evidence>
<dbReference type="Proteomes" id="UP000663720">
    <property type="component" value="Chromosome"/>
</dbReference>
<name>A0A975GH27_9BACT</name>
<sequence length="133" mass="15168">MSDKRILIVDDEADMVFIIEKRLKKENYQVDTAYNGIEAILKTKKNMPDAIILDVMMPEKDGYQVCAELKTTPRYKTIPIIMLTAVADHVCSTRYSHYHGMNMEADDYIPKGPDAVEQIVQSLDYIFSSSEQG</sequence>
<evidence type="ECO:0000256" key="3">
    <source>
        <dbReference type="ARBA" id="ARBA00023015"/>
    </source>
</evidence>
<dbReference type="CDD" id="cd17574">
    <property type="entry name" value="REC_OmpR"/>
    <property type="match status" value="1"/>
</dbReference>
<evidence type="ECO:0000256" key="4">
    <source>
        <dbReference type="ARBA" id="ARBA00023125"/>
    </source>
</evidence>
<dbReference type="EMBL" id="CP061799">
    <property type="protein sequence ID" value="QTA80862.1"/>
    <property type="molecule type" value="Genomic_DNA"/>
</dbReference>
<dbReference type="KEGG" id="dli:dnl_31750"/>
<dbReference type="Pfam" id="PF00072">
    <property type="entry name" value="Response_reg"/>
    <property type="match status" value="1"/>
</dbReference>
<feature type="domain" description="Response regulatory" evidence="7">
    <location>
        <begin position="5"/>
        <end position="126"/>
    </location>
</feature>
<protein>
    <submittedName>
        <fullName evidence="8">Two component system response regulator</fullName>
    </submittedName>
</protein>
<dbReference type="SMART" id="SM00448">
    <property type="entry name" value="REC"/>
    <property type="match status" value="1"/>
</dbReference>
<accession>A0A975GH27</accession>
<keyword evidence="4" id="KW-0238">DNA-binding</keyword>
<reference evidence="8" key="1">
    <citation type="journal article" date="2021" name="Microb. Physiol.">
        <title>Proteogenomic Insights into the Physiology of Marine, Sulfate-Reducing, Filamentous Desulfonema limicola and Desulfonema magnum.</title>
        <authorList>
            <person name="Schnaars V."/>
            <person name="Wohlbrand L."/>
            <person name="Scheve S."/>
            <person name="Hinrichs C."/>
            <person name="Reinhardt R."/>
            <person name="Rabus R."/>
        </authorList>
    </citation>
    <scope>NUCLEOTIDE SEQUENCE</scope>
    <source>
        <strain evidence="8">5ac10</strain>
    </source>
</reference>
<evidence type="ECO:0000256" key="6">
    <source>
        <dbReference type="PROSITE-ProRule" id="PRU00169"/>
    </source>
</evidence>
<dbReference type="InterPro" id="IPR001789">
    <property type="entry name" value="Sig_transdc_resp-reg_receiver"/>
</dbReference>
<proteinExistence type="predicted"/>
<dbReference type="GO" id="GO:0000160">
    <property type="term" value="P:phosphorelay signal transduction system"/>
    <property type="evidence" value="ECO:0007669"/>
    <property type="project" value="UniProtKB-KW"/>
</dbReference>
<evidence type="ECO:0000256" key="5">
    <source>
        <dbReference type="ARBA" id="ARBA00023163"/>
    </source>
</evidence>
<dbReference type="FunFam" id="3.40.50.2300:FF:000001">
    <property type="entry name" value="DNA-binding response regulator PhoB"/>
    <property type="match status" value="1"/>
</dbReference>
<dbReference type="InterPro" id="IPR011006">
    <property type="entry name" value="CheY-like_superfamily"/>
</dbReference>
<keyword evidence="5" id="KW-0804">Transcription</keyword>
<dbReference type="PANTHER" id="PTHR44591">
    <property type="entry name" value="STRESS RESPONSE REGULATOR PROTEIN 1"/>
    <property type="match status" value="1"/>
</dbReference>
<feature type="modified residue" description="4-aspartylphosphate" evidence="6">
    <location>
        <position position="54"/>
    </location>
</feature>
<keyword evidence="9" id="KW-1185">Reference proteome</keyword>
<dbReference type="PANTHER" id="PTHR44591:SF3">
    <property type="entry name" value="RESPONSE REGULATORY DOMAIN-CONTAINING PROTEIN"/>
    <property type="match status" value="1"/>
</dbReference>
<dbReference type="GO" id="GO:0003677">
    <property type="term" value="F:DNA binding"/>
    <property type="evidence" value="ECO:0007669"/>
    <property type="project" value="UniProtKB-KW"/>
</dbReference>
<organism evidence="8 9">
    <name type="scientific">Desulfonema limicola</name>
    <dbReference type="NCBI Taxonomy" id="45656"/>
    <lineage>
        <taxon>Bacteria</taxon>
        <taxon>Pseudomonadati</taxon>
        <taxon>Thermodesulfobacteriota</taxon>
        <taxon>Desulfobacteria</taxon>
        <taxon>Desulfobacterales</taxon>
        <taxon>Desulfococcaceae</taxon>
        <taxon>Desulfonema</taxon>
    </lineage>
</organism>